<evidence type="ECO:0000313" key="1">
    <source>
        <dbReference type="EMBL" id="QHD65385.1"/>
    </source>
</evidence>
<dbReference type="Proteomes" id="UP000464912">
    <property type="component" value="Chromosome"/>
</dbReference>
<dbReference type="EMBL" id="CP047224">
    <property type="protein sequence ID" value="QHD65385.1"/>
    <property type="molecule type" value="Genomic_DNA"/>
</dbReference>
<reference evidence="1 2" key="1">
    <citation type="journal article" date="2020" name="MBio">
        <title>Erratum for Teymournejad et al., 'Isolation and Molecular Analysis of a Novel Neorickettsia Species That Causes Potomac Horse Fever'.</title>
        <authorList>
            <person name="Teymournejad O."/>
            <person name="Lin M."/>
            <person name="Bekebrede H."/>
            <person name="Kamr A."/>
            <person name="Toribio R.E."/>
            <person name="Arroyo L.G."/>
            <person name="Baird J.D."/>
            <person name="Rikihisa Y."/>
        </authorList>
    </citation>
    <scope>NUCLEOTIDE SEQUENCE [LARGE SCALE GENOMIC DNA]</scope>
    <source>
        <strain evidence="1 2">Fin17</strain>
    </source>
</reference>
<name>A0A6P1GAL1_9RICK</name>
<evidence type="ECO:0000313" key="2">
    <source>
        <dbReference type="Proteomes" id="UP000464912"/>
    </source>
</evidence>
<dbReference type="RefSeq" id="WP_160095731.1">
    <property type="nucleotide sequence ID" value="NZ_CP047224.1"/>
</dbReference>
<dbReference type="KEGG" id="nef:GP480_02960"/>
<keyword evidence="2" id="KW-1185">Reference proteome</keyword>
<proteinExistence type="predicted"/>
<organism evidence="1 2">
    <name type="scientific">Neorickettsia findlayensis</name>
    <dbReference type="NCBI Taxonomy" id="2686014"/>
    <lineage>
        <taxon>Bacteria</taxon>
        <taxon>Pseudomonadati</taxon>
        <taxon>Pseudomonadota</taxon>
        <taxon>Alphaproteobacteria</taxon>
        <taxon>Rickettsiales</taxon>
        <taxon>Anaplasmataceae</taxon>
        <taxon>Neorickettsia</taxon>
    </lineage>
</organism>
<dbReference type="AlphaFoldDB" id="A0A6P1GAL1"/>
<sequence>MLYIVSGLVLLVTLCVLGLFFFLGANREEEFSYTVEDDEHEEYHKEKQRRIKDQYYRSIDLEEFNRHFGSDPKIVGIAKPQGKWTSMVIKRNMLYITTLKNLMGSNFSKMGIWQLKVKAQSLISHGMHKGRGK</sequence>
<accession>A0A6P1GAL1</accession>
<protein>
    <submittedName>
        <fullName evidence="1">Uncharacterized protein</fullName>
    </submittedName>
</protein>
<reference evidence="1 2" key="2">
    <citation type="journal article" date="2020" name="MBio">
        <title>Isolation and Molecular Analysis of a Novel Neorickettsia Species That Causes Potomac Horse Fever.</title>
        <authorList>
            <person name="Teymournejad O."/>
            <person name="Lin M."/>
            <person name="Bekebrede H."/>
            <person name="Kamr A."/>
            <person name="Toribio R.E."/>
            <person name="Arroyo L.G."/>
            <person name="Baird J.D."/>
            <person name="Rikihisa Y."/>
        </authorList>
    </citation>
    <scope>NUCLEOTIDE SEQUENCE [LARGE SCALE GENOMIC DNA]</scope>
    <source>
        <strain evidence="1 2">Fin17</strain>
    </source>
</reference>
<gene>
    <name evidence="1" type="ORF">GP480_02960</name>
</gene>